<dbReference type="CDD" id="cd06267">
    <property type="entry name" value="PBP1_LacI_sugar_binding-like"/>
    <property type="match status" value="1"/>
</dbReference>
<gene>
    <name evidence="6" type="ORF">G3T37_12430</name>
</gene>
<dbReference type="InterPro" id="IPR028082">
    <property type="entry name" value="Peripla_BP_I"/>
</dbReference>
<dbReference type="Gene3D" id="1.10.260.40">
    <property type="entry name" value="lambda repressor-like DNA-binding domains"/>
    <property type="match status" value="1"/>
</dbReference>
<name>A0A7C9TSH9_9MICO</name>
<evidence type="ECO:0000256" key="1">
    <source>
        <dbReference type="ARBA" id="ARBA00023015"/>
    </source>
</evidence>
<keyword evidence="7" id="KW-1185">Reference proteome</keyword>
<dbReference type="SUPFAM" id="SSF53822">
    <property type="entry name" value="Periplasmic binding protein-like I"/>
    <property type="match status" value="1"/>
</dbReference>
<feature type="domain" description="HTH lacI-type" evidence="5">
    <location>
        <begin position="16"/>
        <end position="70"/>
    </location>
</feature>
<sequence>MTPLSPPGNEPPEARVTIRDVARLAGVGIKTVSRVINGEPNVSEHTAVRVRQAITQLRWEPDIRARNLRRADGRTHTIGLLLGSVSNPFAAEMHRAIEDVAANRGYAVLASSHDDDPAREGTAMAAILGRRVDGVILMPIAASQAYLQTDIDRGLTVVCVDREPSGALIPSIRSDARVAASVATRHLIRRGHHRIALLHDDENIWTARERRYGYLDAMRFAGLEIDESLIVGGLSTPELSGAASDRLMRIQDPPTALVCGNNLITIGAVRTLQRLSLQHDIALVGIDDFDTADLIAPPITVVAQRPSQIGRLAADQLFAMIDGTLPRSGPPISVPTDLIERGSGEIGPGSSD</sequence>
<dbReference type="EMBL" id="JAAGWZ010000004">
    <property type="protein sequence ID" value="NEM92161.1"/>
    <property type="molecule type" value="Genomic_DNA"/>
</dbReference>
<evidence type="ECO:0000313" key="7">
    <source>
        <dbReference type="Proteomes" id="UP000479756"/>
    </source>
</evidence>
<dbReference type="InterPro" id="IPR000843">
    <property type="entry name" value="HTH_LacI"/>
</dbReference>
<dbReference type="PANTHER" id="PTHR30146">
    <property type="entry name" value="LACI-RELATED TRANSCRIPTIONAL REPRESSOR"/>
    <property type="match status" value="1"/>
</dbReference>
<dbReference type="Pfam" id="PF00532">
    <property type="entry name" value="Peripla_BP_1"/>
    <property type="match status" value="1"/>
</dbReference>
<dbReference type="PROSITE" id="PS00356">
    <property type="entry name" value="HTH_LACI_1"/>
    <property type="match status" value="1"/>
</dbReference>
<evidence type="ECO:0000256" key="3">
    <source>
        <dbReference type="ARBA" id="ARBA00023163"/>
    </source>
</evidence>
<dbReference type="PROSITE" id="PS50932">
    <property type="entry name" value="HTH_LACI_2"/>
    <property type="match status" value="1"/>
</dbReference>
<dbReference type="InterPro" id="IPR010982">
    <property type="entry name" value="Lambda_DNA-bd_dom_sf"/>
</dbReference>
<keyword evidence="1" id="KW-0805">Transcription regulation</keyword>
<dbReference type="AlphaFoldDB" id="A0A7C9TSH9"/>
<dbReference type="SMART" id="SM00354">
    <property type="entry name" value="HTH_LACI"/>
    <property type="match status" value="1"/>
</dbReference>
<dbReference type="GO" id="GO:0003700">
    <property type="term" value="F:DNA-binding transcription factor activity"/>
    <property type="evidence" value="ECO:0007669"/>
    <property type="project" value="TreeGrafter"/>
</dbReference>
<proteinExistence type="predicted"/>
<dbReference type="GO" id="GO:0000976">
    <property type="term" value="F:transcription cis-regulatory region binding"/>
    <property type="evidence" value="ECO:0007669"/>
    <property type="project" value="TreeGrafter"/>
</dbReference>
<dbReference type="PRINTS" id="PR00036">
    <property type="entry name" value="HTHLACI"/>
</dbReference>
<evidence type="ECO:0000256" key="2">
    <source>
        <dbReference type="ARBA" id="ARBA00023125"/>
    </source>
</evidence>
<comment type="caution">
    <text evidence="6">The sequence shown here is derived from an EMBL/GenBank/DDBJ whole genome shotgun (WGS) entry which is preliminary data.</text>
</comment>
<dbReference type="Pfam" id="PF00356">
    <property type="entry name" value="LacI"/>
    <property type="match status" value="1"/>
</dbReference>
<keyword evidence="3" id="KW-0804">Transcription</keyword>
<reference evidence="6 7" key="1">
    <citation type="journal article" date="2014" name="Int. J. Syst. Evol. Microbiol.">
        <title>Description of Galbitalea soli gen. nov., sp. nov., and Frondihabitans sucicola sp. nov.</title>
        <authorList>
            <person name="Kim S.J."/>
            <person name="Lim J.M."/>
            <person name="Ahn J.H."/>
            <person name="Weon H.Y."/>
            <person name="Hamada M."/>
            <person name="Suzuki K."/>
            <person name="Ahn T.Y."/>
            <person name="Kwon S.W."/>
        </authorList>
    </citation>
    <scope>NUCLEOTIDE SEQUENCE [LARGE SCALE GENOMIC DNA]</scope>
    <source>
        <strain evidence="6 7">NBRC 108727</strain>
    </source>
</reference>
<dbReference type="Proteomes" id="UP000479756">
    <property type="component" value="Unassembled WGS sequence"/>
</dbReference>
<feature type="region of interest" description="Disordered" evidence="4">
    <location>
        <begin position="330"/>
        <end position="352"/>
    </location>
</feature>
<evidence type="ECO:0000256" key="4">
    <source>
        <dbReference type="SAM" id="MobiDB-lite"/>
    </source>
</evidence>
<protein>
    <submittedName>
        <fullName evidence="6">LacI family transcriptional regulator</fullName>
    </submittedName>
</protein>
<dbReference type="SUPFAM" id="SSF47413">
    <property type="entry name" value="lambda repressor-like DNA-binding domains"/>
    <property type="match status" value="1"/>
</dbReference>
<evidence type="ECO:0000313" key="6">
    <source>
        <dbReference type="EMBL" id="NEM92161.1"/>
    </source>
</evidence>
<evidence type="ECO:0000259" key="5">
    <source>
        <dbReference type="PROSITE" id="PS50932"/>
    </source>
</evidence>
<accession>A0A7C9TSH9</accession>
<dbReference type="PANTHER" id="PTHR30146:SF109">
    <property type="entry name" value="HTH-TYPE TRANSCRIPTIONAL REGULATOR GALS"/>
    <property type="match status" value="1"/>
</dbReference>
<dbReference type="CDD" id="cd01392">
    <property type="entry name" value="HTH_LacI"/>
    <property type="match status" value="1"/>
</dbReference>
<keyword evidence="2" id="KW-0238">DNA-binding</keyword>
<dbReference type="Gene3D" id="3.40.50.2300">
    <property type="match status" value="2"/>
</dbReference>
<organism evidence="6 7">
    <name type="scientific">Galbitalea soli</name>
    <dbReference type="NCBI Taxonomy" id="1268042"/>
    <lineage>
        <taxon>Bacteria</taxon>
        <taxon>Bacillati</taxon>
        <taxon>Actinomycetota</taxon>
        <taxon>Actinomycetes</taxon>
        <taxon>Micrococcales</taxon>
        <taxon>Microbacteriaceae</taxon>
        <taxon>Galbitalea</taxon>
    </lineage>
</organism>
<dbReference type="InterPro" id="IPR001761">
    <property type="entry name" value="Peripla_BP/Lac1_sug-bd_dom"/>
</dbReference>